<dbReference type="GO" id="GO:0007219">
    <property type="term" value="P:Notch signaling pathway"/>
    <property type="evidence" value="ECO:0007669"/>
    <property type="project" value="UniProtKB-KW"/>
</dbReference>
<feature type="disulfide bond" evidence="14">
    <location>
        <begin position="791"/>
        <end position="800"/>
    </location>
</feature>
<dbReference type="InterPro" id="IPR001791">
    <property type="entry name" value="Laminin_G"/>
</dbReference>
<dbReference type="PANTHER" id="PTHR12916">
    <property type="entry name" value="CYTOCHROME C OXIDASE POLYPEPTIDE VIC-2"/>
    <property type="match status" value="1"/>
</dbReference>
<feature type="domain" description="EGF-like" evidence="18">
    <location>
        <begin position="296"/>
        <end position="333"/>
    </location>
</feature>
<dbReference type="OrthoDB" id="283575at2759"/>
<keyword evidence="12 14" id="KW-1015">Disulfide bond</keyword>
<feature type="disulfide bond" evidence="14">
    <location>
        <begin position="961"/>
        <end position="970"/>
    </location>
</feature>
<keyword evidence="3 14" id="KW-0245">EGF-like domain</keyword>
<keyword evidence="13" id="KW-0325">Glycoprotein</keyword>
<evidence type="ECO:0000256" key="15">
    <source>
        <dbReference type="SAM" id="MobiDB-lite"/>
    </source>
</evidence>
<dbReference type="Pfam" id="PF02210">
    <property type="entry name" value="Laminin_G_2"/>
    <property type="match status" value="3"/>
</dbReference>
<name>A0A8M1KBX9_CLUHA</name>
<accession>A0A8M1KBX9</accession>
<evidence type="ECO:0000256" key="16">
    <source>
        <dbReference type="SAM" id="SignalP"/>
    </source>
</evidence>
<evidence type="ECO:0000313" key="20">
    <source>
        <dbReference type="RefSeq" id="XP_042561556.1"/>
    </source>
</evidence>
<evidence type="ECO:0000256" key="3">
    <source>
        <dbReference type="ARBA" id="ARBA00022536"/>
    </source>
</evidence>
<feature type="disulfide bond" evidence="14">
    <location>
        <begin position="95"/>
        <end position="104"/>
    </location>
</feature>
<feature type="domain" description="Laminin G" evidence="17">
    <location>
        <begin position="339"/>
        <end position="511"/>
    </location>
</feature>
<feature type="domain" description="EGF-like" evidence="18">
    <location>
        <begin position="21"/>
        <end position="63"/>
    </location>
</feature>
<dbReference type="InterPro" id="IPR013032">
    <property type="entry name" value="EGF-like_CS"/>
</dbReference>
<dbReference type="GO" id="GO:0005112">
    <property type="term" value="F:Notch binding"/>
    <property type="evidence" value="ECO:0007669"/>
    <property type="project" value="TreeGrafter"/>
</dbReference>
<keyword evidence="8" id="KW-0832">Ubl conjugation</keyword>
<evidence type="ECO:0000259" key="17">
    <source>
        <dbReference type="PROSITE" id="PS50025"/>
    </source>
</evidence>
<dbReference type="AlphaFoldDB" id="A0A8M1KBX9"/>
<feature type="domain" description="EGF-like" evidence="18">
    <location>
        <begin position="803"/>
        <end position="838"/>
    </location>
</feature>
<feature type="domain" description="EGF-like" evidence="18">
    <location>
        <begin position="765"/>
        <end position="801"/>
    </location>
</feature>
<dbReference type="InterPro" id="IPR000742">
    <property type="entry name" value="EGF"/>
</dbReference>
<evidence type="ECO:0000256" key="7">
    <source>
        <dbReference type="ARBA" id="ARBA00022782"/>
    </source>
</evidence>
<keyword evidence="6" id="KW-0677">Repeat</keyword>
<feature type="compositionally biased region" description="Low complexity" evidence="15">
    <location>
        <begin position="225"/>
        <end position="240"/>
    </location>
</feature>
<feature type="chain" id="PRO_5035446189" evidence="16">
    <location>
        <begin position="19"/>
        <end position="1014"/>
    </location>
</feature>
<dbReference type="SMART" id="SM00282">
    <property type="entry name" value="LamG"/>
    <property type="match status" value="3"/>
</dbReference>
<evidence type="ECO:0000313" key="19">
    <source>
        <dbReference type="Proteomes" id="UP000515152"/>
    </source>
</evidence>
<gene>
    <name evidence="20" type="primary">LOC122130832</name>
</gene>
<evidence type="ECO:0000256" key="13">
    <source>
        <dbReference type="ARBA" id="ARBA00023180"/>
    </source>
</evidence>
<feature type="domain" description="EGF-like" evidence="18">
    <location>
        <begin position="65"/>
        <end position="105"/>
    </location>
</feature>
<dbReference type="FunFam" id="2.10.25.10:FF:000282">
    <property type="entry name" value="Crumbs cell polarity complex component 2"/>
    <property type="match status" value="1"/>
</dbReference>
<dbReference type="InterPro" id="IPR018097">
    <property type="entry name" value="EGF_Ca-bd_CS"/>
</dbReference>
<dbReference type="KEGG" id="char:122130832"/>
<feature type="domain" description="EGF-like" evidence="18">
    <location>
        <begin position="513"/>
        <end position="549"/>
    </location>
</feature>
<feature type="signal peptide" evidence="16">
    <location>
        <begin position="1"/>
        <end position="18"/>
    </location>
</feature>
<evidence type="ECO:0000256" key="4">
    <source>
        <dbReference type="ARBA" id="ARBA00022692"/>
    </source>
</evidence>
<dbReference type="PROSITE" id="PS50025">
    <property type="entry name" value="LAM_G_DOMAIN"/>
    <property type="match status" value="3"/>
</dbReference>
<feature type="disulfide bond" evidence="14">
    <location>
        <begin position="539"/>
        <end position="548"/>
    </location>
</feature>
<dbReference type="FunFam" id="2.10.25.10:FF:000279">
    <property type="entry name" value="Neurogenic locus notch 1"/>
    <property type="match status" value="1"/>
</dbReference>
<feature type="disulfide bond" evidence="14">
    <location>
        <begin position="323"/>
        <end position="332"/>
    </location>
</feature>
<keyword evidence="2" id="KW-0217">Developmental protein</keyword>
<dbReference type="FunFam" id="2.10.25.10:FF:000122">
    <property type="entry name" value="Protein crumbs homolog 2"/>
    <property type="match status" value="1"/>
</dbReference>
<keyword evidence="5 16" id="KW-0732">Signal</keyword>
<dbReference type="GO" id="GO:0005509">
    <property type="term" value="F:calcium ion binding"/>
    <property type="evidence" value="ECO:0007669"/>
    <property type="project" value="InterPro"/>
</dbReference>
<feature type="disulfide bond" evidence="14">
    <location>
        <begin position="923"/>
        <end position="932"/>
    </location>
</feature>
<feature type="domain" description="Laminin G" evidence="17">
    <location>
        <begin position="107"/>
        <end position="294"/>
    </location>
</feature>
<dbReference type="Proteomes" id="UP000515152">
    <property type="component" value="Unplaced"/>
</dbReference>
<feature type="region of interest" description="Disordered" evidence="15">
    <location>
        <begin position="218"/>
        <end position="240"/>
    </location>
</feature>
<dbReference type="Pfam" id="PF12661">
    <property type="entry name" value="hEGF"/>
    <property type="match status" value="1"/>
</dbReference>
<dbReference type="CDD" id="cd00054">
    <property type="entry name" value="EGF_CA"/>
    <property type="match status" value="6"/>
</dbReference>
<feature type="domain" description="EGF-like" evidence="18">
    <location>
        <begin position="840"/>
        <end position="876"/>
    </location>
</feature>
<dbReference type="PROSITE" id="PS00010">
    <property type="entry name" value="ASX_HYDROXYL"/>
    <property type="match status" value="2"/>
</dbReference>
<evidence type="ECO:0000256" key="14">
    <source>
        <dbReference type="PROSITE-ProRule" id="PRU00076"/>
    </source>
</evidence>
<evidence type="ECO:0000259" key="18">
    <source>
        <dbReference type="PROSITE" id="PS50026"/>
    </source>
</evidence>
<dbReference type="GO" id="GO:0030154">
    <property type="term" value="P:cell differentiation"/>
    <property type="evidence" value="ECO:0007669"/>
    <property type="project" value="UniProtKB-KW"/>
</dbReference>
<dbReference type="PANTHER" id="PTHR12916:SF14">
    <property type="entry name" value="CRUMBS 1, CELL POLARITY COMPLEX COMPONENT"/>
    <property type="match status" value="1"/>
</dbReference>
<dbReference type="PROSITE" id="PS01187">
    <property type="entry name" value="EGF_CA"/>
    <property type="match status" value="1"/>
</dbReference>
<dbReference type="RefSeq" id="XP_042561556.1">
    <property type="nucleotide sequence ID" value="XM_042705622.1"/>
</dbReference>
<feature type="domain" description="Laminin G" evidence="17">
    <location>
        <begin position="577"/>
        <end position="763"/>
    </location>
</feature>
<reference evidence="20" key="1">
    <citation type="submission" date="2025-08" db="UniProtKB">
        <authorList>
            <consortium name="RefSeq"/>
        </authorList>
    </citation>
    <scope>IDENTIFICATION</scope>
</reference>
<dbReference type="InterPro" id="IPR001881">
    <property type="entry name" value="EGF-like_Ca-bd_dom"/>
</dbReference>
<feature type="disulfide bond" evidence="14">
    <location>
        <begin position="828"/>
        <end position="837"/>
    </location>
</feature>
<protein>
    <submittedName>
        <fullName evidence="20">Protein crumbs homolog 1-like</fullName>
    </submittedName>
</protein>
<dbReference type="FunFam" id="2.60.120.200:FF:000055">
    <property type="entry name" value="Crumbs cell polarity complex component 1"/>
    <property type="match status" value="1"/>
</dbReference>
<feature type="domain" description="EGF-like" evidence="18">
    <location>
        <begin position="935"/>
        <end position="971"/>
    </location>
</feature>
<keyword evidence="7" id="KW-0221">Differentiation</keyword>
<dbReference type="PROSITE" id="PS01186">
    <property type="entry name" value="EGF_2"/>
    <property type="match status" value="4"/>
</dbReference>
<feature type="disulfide bond" evidence="14">
    <location>
        <begin position="807"/>
        <end position="817"/>
    </location>
</feature>
<sequence length="1014" mass="110854">MWKVSLWIVVLLQAGAVCQEIINGCALEPCQNEGSCESLEGNYTCHCSRESQNGQLYGGVNCTEPLVGCRGHRCQNGGTCSPYLVNGRHRYTCACPQGFTGPKCRTPTTFSFETDGYLHVELSLTNTDASLNITLSFRTDQTAGTLLQRHIEDLLLTVELMEGQLRHTMQRAQEPGEVLQEVVVEGMVADGRWHKLEALLQGGMLGLTLDCVEGDCPSTETTAQSPAGSSSSELGSGYPEPNVVPQSLFIGGTRGDGATHFIGCIQDFHVESKLVVPGVGLAAKAEQVNVTMGCSDRDKCDDGPCQNRGRCISQGWMRYSCECHRPYEGDHCQEEYITARFGNEDSESYASFFVEDEPSETVALSLFVRTRRPQGLLLVLANSTSQYLRVWLDEGRVKVQINNFETLASHGVVNDGQFHPVSVKIEQARVALFLSARSQGNIPIRNVLLQMGDVLYVGGLPDRRASLAFGGYFKGCVQDLRISSKRLQFYPIGTAVSSYVQESLVKVTRGCASDNSCSVNPCLNGGVCYSIWDDFACNCPPNTAGQRCERVKWCELFPCPSAATCLPDTDGFQCISNVTFRENSTTLTYRSNGNIERPLVSVSLQLRTRASNGTLLHAKKGTEFISISIHSSHLLVELQGGQGTPRLSIESELPVSDGEWHMAELVMQEPTSLISKWTLVLDGDIEEAAVSGDASGNVDFLKDGVDILVGGLGPGAVGHLVGCLGPLEISGLLLPFYTDTETYLPRPQDEQFLRTSGSPWFGCWGADVCSPQPCQNGGACTDLFDQFRCDCPLGLGGPRCEETVDTCASEPCVHGSCSTKPMGFECICEPGFEGRLCEVQVDVCAGNKCGQGATCLRGVMRYACLCPRNATGALCREKVPEIPWWIERIPYPILPVSICGNDQFNFSCFNGGNCSTVDGTCDCIPGFIGQWCEQDVDECASDPCQNDGFCRNLINRFQCVCELNFSGNQCQIDVSDFYTYVFLLFWQNIFQLLSYLIIRVDDDAPEIDWEAHME</sequence>
<dbReference type="SMART" id="SM00181">
    <property type="entry name" value="EGF"/>
    <property type="match status" value="9"/>
</dbReference>
<feature type="domain" description="EGF-like" evidence="18">
    <location>
        <begin position="895"/>
        <end position="933"/>
    </location>
</feature>
<evidence type="ECO:0000256" key="12">
    <source>
        <dbReference type="ARBA" id="ARBA00023157"/>
    </source>
</evidence>
<proteinExistence type="predicted"/>
<evidence type="ECO:0000256" key="8">
    <source>
        <dbReference type="ARBA" id="ARBA00022843"/>
    </source>
</evidence>
<keyword evidence="11" id="KW-0472">Membrane</keyword>
<dbReference type="SMART" id="SM00179">
    <property type="entry name" value="EGF_CA"/>
    <property type="match status" value="8"/>
</dbReference>
<evidence type="ECO:0000256" key="6">
    <source>
        <dbReference type="ARBA" id="ARBA00022737"/>
    </source>
</evidence>
<evidence type="ECO:0000256" key="9">
    <source>
        <dbReference type="ARBA" id="ARBA00022976"/>
    </source>
</evidence>
<evidence type="ECO:0000256" key="10">
    <source>
        <dbReference type="ARBA" id="ARBA00022989"/>
    </source>
</evidence>
<keyword evidence="9" id="KW-0914">Notch signaling pathway</keyword>
<comment type="caution">
    <text evidence="14">Lacks conserved residue(s) required for the propagation of feature annotation.</text>
</comment>
<organism evidence="19 20">
    <name type="scientific">Clupea harengus</name>
    <name type="common">Atlantic herring</name>
    <dbReference type="NCBI Taxonomy" id="7950"/>
    <lineage>
        <taxon>Eukaryota</taxon>
        <taxon>Metazoa</taxon>
        <taxon>Chordata</taxon>
        <taxon>Craniata</taxon>
        <taxon>Vertebrata</taxon>
        <taxon>Euteleostomi</taxon>
        <taxon>Actinopterygii</taxon>
        <taxon>Neopterygii</taxon>
        <taxon>Teleostei</taxon>
        <taxon>Clupei</taxon>
        <taxon>Clupeiformes</taxon>
        <taxon>Clupeoidei</taxon>
        <taxon>Clupeidae</taxon>
        <taxon>Clupea</taxon>
    </lineage>
</organism>
<evidence type="ECO:0000256" key="5">
    <source>
        <dbReference type="ARBA" id="ARBA00022729"/>
    </source>
</evidence>
<evidence type="ECO:0000256" key="1">
    <source>
        <dbReference type="ARBA" id="ARBA00004479"/>
    </source>
</evidence>
<keyword evidence="19" id="KW-1185">Reference proteome</keyword>
<keyword evidence="4" id="KW-0812">Transmembrane</keyword>
<dbReference type="PROSITE" id="PS50026">
    <property type="entry name" value="EGF_3"/>
    <property type="match status" value="9"/>
</dbReference>
<dbReference type="PROSITE" id="PS00022">
    <property type="entry name" value="EGF_1"/>
    <property type="match status" value="8"/>
</dbReference>
<dbReference type="CDD" id="cd00110">
    <property type="entry name" value="LamG"/>
    <property type="match status" value="3"/>
</dbReference>
<dbReference type="GO" id="GO:0016020">
    <property type="term" value="C:membrane"/>
    <property type="evidence" value="ECO:0007669"/>
    <property type="project" value="UniProtKB-SubCell"/>
</dbReference>
<feature type="disulfide bond" evidence="14">
    <location>
        <begin position="866"/>
        <end position="875"/>
    </location>
</feature>
<dbReference type="Pfam" id="PF00008">
    <property type="entry name" value="EGF"/>
    <property type="match status" value="5"/>
</dbReference>
<comment type="subcellular location">
    <subcellularLocation>
        <location evidence="1">Membrane</location>
        <topology evidence="1">Single-pass type I membrane protein</topology>
    </subcellularLocation>
</comment>
<dbReference type="FunFam" id="2.10.25.10:FF:000252">
    <property type="entry name" value="Crumbs homolog 1 (Drosophila)"/>
    <property type="match status" value="1"/>
</dbReference>
<evidence type="ECO:0000256" key="2">
    <source>
        <dbReference type="ARBA" id="ARBA00022473"/>
    </source>
</evidence>
<evidence type="ECO:0000256" key="11">
    <source>
        <dbReference type="ARBA" id="ARBA00023136"/>
    </source>
</evidence>
<dbReference type="FunFam" id="2.10.25.10:FF:000368">
    <property type="entry name" value="Delta-like 3 (Drosophila), isoform CRA_b"/>
    <property type="match status" value="1"/>
</dbReference>
<dbReference type="InterPro" id="IPR000152">
    <property type="entry name" value="EGF-type_Asp/Asn_hydroxyl_site"/>
</dbReference>
<dbReference type="FunFam" id="2.10.25.10:FF:000348">
    <property type="entry name" value="Crumbs 1, cell polarity complex component"/>
    <property type="match status" value="1"/>
</dbReference>
<dbReference type="GeneID" id="122130832"/>
<keyword evidence="10" id="KW-1133">Transmembrane helix</keyword>